<dbReference type="Pfam" id="PF03480">
    <property type="entry name" value="DctP"/>
    <property type="match status" value="1"/>
</dbReference>
<dbReference type="Proteomes" id="UP000831327">
    <property type="component" value="Chromosome"/>
</dbReference>
<dbReference type="PANTHER" id="PTHR33376:SF2">
    <property type="entry name" value="DICARBOXYLATE-BINDING PERIPLASMIC PROTEIN"/>
    <property type="match status" value="1"/>
</dbReference>
<dbReference type="NCBIfam" id="TIGR00787">
    <property type="entry name" value="dctP"/>
    <property type="match status" value="1"/>
</dbReference>
<dbReference type="InterPro" id="IPR006311">
    <property type="entry name" value="TAT_signal"/>
</dbReference>
<dbReference type="PIRSF" id="PIRSF006470">
    <property type="entry name" value="DctB"/>
    <property type="match status" value="1"/>
</dbReference>
<evidence type="ECO:0000313" key="4">
    <source>
        <dbReference type="Proteomes" id="UP000831327"/>
    </source>
</evidence>
<keyword evidence="1" id="KW-0732">Signal</keyword>
<accession>A0ABM7Y932</accession>
<sequence>MQFNKSEGWPDPPPFPEETSMTRTPRRGLLAAVAAAAIGVMGAVAPAAAQEWRGWNIHAADYPNGIGMDAFTRLVAERTNNRIRMRTFHSAQLGQQDEAIQQMRLGTIDFANFNLSPFNNLAPSTNVVTLPFLFRNVAHMQAAIDGPAGEQIARDLEGIGIIALAWYDAGARSLYTTRPVRVPADLRGMKIRVQTSDLWIDLMRALGANPTPLPFGEVFTSLQSGVIDGAENNWPSYESTRHFEVARFYSTTEHSNVPEVLAVSAQRWRRLNEQERTILRDAARESAAIQRRSWAERETVSRQRVTAAGVTVIEITDRTPWSALMEPVYAKYAADARLAALVAQIRAMP</sequence>
<dbReference type="PANTHER" id="PTHR33376">
    <property type="match status" value="1"/>
</dbReference>
<protein>
    <submittedName>
        <fullName evidence="3">C4-dicarboxylate ABC transporter</fullName>
    </submittedName>
</protein>
<dbReference type="Gene3D" id="3.40.190.170">
    <property type="entry name" value="Bacterial extracellular solute-binding protein, family 7"/>
    <property type="match status" value="1"/>
</dbReference>
<dbReference type="EMBL" id="AP025637">
    <property type="protein sequence ID" value="BDG74509.1"/>
    <property type="molecule type" value="Genomic_DNA"/>
</dbReference>
<feature type="region of interest" description="Disordered" evidence="2">
    <location>
        <begin position="1"/>
        <end position="22"/>
    </location>
</feature>
<dbReference type="InterPro" id="IPR018389">
    <property type="entry name" value="DctP_fam"/>
</dbReference>
<gene>
    <name evidence="3" type="ORF">Rmf_44380</name>
</gene>
<dbReference type="NCBIfam" id="NF037995">
    <property type="entry name" value="TRAP_S1"/>
    <property type="match status" value="1"/>
</dbReference>
<keyword evidence="4" id="KW-1185">Reference proteome</keyword>
<proteinExistence type="predicted"/>
<dbReference type="PROSITE" id="PS51318">
    <property type="entry name" value="TAT"/>
    <property type="match status" value="1"/>
</dbReference>
<evidence type="ECO:0000256" key="1">
    <source>
        <dbReference type="ARBA" id="ARBA00022729"/>
    </source>
</evidence>
<evidence type="ECO:0000256" key="2">
    <source>
        <dbReference type="SAM" id="MobiDB-lite"/>
    </source>
</evidence>
<dbReference type="CDD" id="cd13671">
    <property type="entry name" value="PBP2_TRAP_SBP_like_3"/>
    <property type="match status" value="1"/>
</dbReference>
<reference evidence="3 4" key="1">
    <citation type="journal article" date="2016" name="Microbes Environ.">
        <title>Phylogenetically diverse aerobic anoxygenic phototrophic bacteria isolated from epilithic biofilms in Tama river, Japan.</title>
        <authorList>
            <person name="Hirose S."/>
            <person name="Matsuura K."/>
            <person name="Haruta S."/>
        </authorList>
    </citation>
    <scope>NUCLEOTIDE SEQUENCE [LARGE SCALE GENOMIC DNA]</scope>
    <source>
        <strain evidence="3 4">S08</strain>
    </source>
</reference>
<dbReference type="InterPro" id="IPR038404">
    <property type="entry name" value="TRAP_DctP_sf"/>
</dbReference>
<organism evidence="3 4">
    <name type="scientific">Roseomonas fluvialis</name>
    <dbReference type="NCBI Taxonomy" id="1750527"/>
    <lineage>
        <taxon>Bacteria</taxon>
        <taxon>Pseudomonadati</taxon>
        <taxon>Pseudomonadota</taxon>
        <taxon>Alphaproteobacteria</taxon>
        <taxon>Acetobacterales</taxon>
        <taxon>Roseomonadaceae</taxon>
        <taxon>Roseomonas</taxon>
    </lineage>
</organism>
<name>A0ABM7Y932_9PROT</name>
<dbReference type="InterPro" id="IPR004682">
    <property type="entry name" value="TRAP_DctP"/>
</dbReference>
<evidence type="ECO:0000313" key="3">
    <source>
        <dbReference type="EMBL" id="BDG74509.1"/>
    </source>
</evidence>